<evidence type="ECO:0000256" key="8">
    <source>
        <dbReference type="ARBA" id="ARBA00022847"/>
    </source>
</evidence>
<evidence type="ECO:0000259" key="15">
    <source>
        <dbReference type="Pfam" id="PF22776"/>
    </source>
</evidence>
<feature type="transmembrane region" description="Helical" evidence="13">
    <location>
        <begin position="253"/>
        <end position="276"/>
    </location>
</feature>
<keyword evidence="3 13" id="KW-0813">Transport</keyword>
<evidence type="ECO:0000256" key="6">
    <source>
        <dbReference type="ARBA" id="ARBA00022538"/>
    </source>
</evidence>
<dbReference type="GO" id="GO:0005886">
    <property type="term" value="C:plasma membrane"/>
    <property type="evidence" value="ECO:0007669"/>
    <property type="project" value="UniProtKB-SubCell"/>
</dbReference>
<evidence type="ECO:0000256" key="4">
    <source>
        <dbReference type="ARBA" id="ARBA00022475"/>
    </source>
</evidence>
<evidence type="ECO:0000256" key="11">
    <source>
        <dbReference type="ARBA" id="ARBA00023065"/>
    </source>
</evidence>
<evidence type="ECO:0000256" key="7">
    <source>
        <dbReference type="ARBA" id="ARBA00022692"/>
    </source>
</evidence>
<keyword evidence="12 13" id="KW-0472">Membrane</keyword>
<feature type="transmembrane region" description="Helical" evidence="13">
    <location>
        <begin position="344"/>
        <end position="365"/>
    </location>
</feature>
<comment type="function">
    <text evidence="13">Transport of potassium into the cell. Likely operates as a K(+):H(+) symporter.</text>
</comment>
<feature type="transmembrane region" description="Helical" evidence="13">
    <location>
        <begin position="371"/>
        <end position="392"/>
    </location>
</feature>
<proteinExistence type="inferred from homology"/>
<feature type="domain" description="K+ potassium transporter C-terminal" evidence="15">
    <location>
        <begin position="481"/>
        <end position="628"/>
    </location>
</feature>
<feature type="transmembrane region" description="Helical" evidence="13">
    <location>
        <begin position="175"/>
        <end position="196"/>
    </location>
</feature>
<name>A0A9W6JU79_9HYPH</name>
<feature type="transmembrane region" description="Helical" evidence="13">
    <location>
        <begin position="208"/>
        <end position="232"/>
    </location>
</feature>
<gene>
    <name evidence="16" type="primary">kup3</name>
    <name evidence="13" type="synonym">kup</name>
    <name evidence="16" type="ORF">GCM10017653_13510</name>
</gene>
<evidence type="ECO:0000256" key="9">
    <source>
        <dbReference type="ARBA" id="ARBA00022958"/>
    </source>
</evidence>
<evidence type="ECO:0000256" key="1">
    <source>
        <dbReference type="ARBA" id="ARBA00004141"/>
    </source>
</evidence>
<keyword evidence="7 13" id="KW-0812">Transmembrane</keyword>
<dbReference type="GO" id="GO:0015079">
    <property type="term" value="F:potassium ion transmembrane transporter activity"/>
    <property type="evidence" value="ECO:0007669"/>
    <property type="project" value="UniProtKB-UniRule"/>
</dbReference>
<evidence type="ECO:0000256" key="5">
    <source>
        <dbReference type="ARBA" id="ARBA00022519"/>
    </source>
</evidence>
<comment type="subcellular location">
    <subcellularLocation>
        <location evidence="13">Cell membrane</location>
        <topology evidence="13">Multi-pass membrane protein</topology>
    </subcellularLocation>
    <subcellularLocation>
        <location evidence="1">Membrane</location>
        <topology evidence="1">Multi-pass membrane protein</topology>
    </subcellularLocation>
</comment>
<evidence type="ECO:0000313" key="16">
    <source>
        <dbReference type="EMBL" id="GLK83282.1"/>
    </source>
</evidence>
<reference evidence="16" key="2">
    <citation type="submission" date="2023-01" db="EMBL/GenBank/DDBJ databases">
        <authorList>
            <person name="Sun Q."/>
            <person name="Evtushenko L."/>
        </authorList>
    </citation>
    <scope>NUCLEOTIDE SEQUENCE</scope>
    <source>
        <strain evidence="16">VKM B-2789</strain>
    </source>
</reference>
<comment type="similarity">
    <text evidence="2 13">Belongs to the HAK/KUP transporter (TC 2.A.72) family.</text>
</comment>
<sequence length="629" mass="67085">MARSSSSTSAKRVIPFTAELAALGVVFGDIGTSPLYAFKQGLLAVGGASVTHDEVLGLLSLVTWAIILSVTIKYVLLVLRADNDGEGGILALVTLLDLHRSANGGRLWLLIAGLVGAAMLIGDGVLTPAMSVLSAIEGLEVVAPALDHWIVAVTVVVIVAVFVSQRAGTDRIGAFYGPIMLVWFLTLGGFGLYGIVQQPGVLVAVDPRYGIALIADHIWLAGAVLGATFLAITGGEALYADLGHFGRPVITRAWLFIAMPALLLNYYGQGATVLVNPAAVRNPFYDLSPDIFDVPLLFLAAAATVIASQAIITGVFSLAKQAIELGYLPPMRIRYTSEHNDQHIYVGRLNWLLMLACTAVVVSFGSSDRLASAYGIAVAMAMISTTILFVAYVKRLNRLPVIALVGLAAGLLVVDLSFAAANLTKLHDGGWLPVAIASLVLVVMVSWRRGLEGLGIQQKRFAEPLEEFIARGKPAGSATSPRTAIFLSRGGALTPVALGRLSDLLNVQFTKSVIASVWIASRPRVPVDERVRVTVLDAGHVRVDVRFGYMQQIDVPSVLGPALYSLGIDPDEAVYVIGHERIMPPEEILGIRDALAHVFAFLARNAERSVDRFGLPRPRTIEIGYPVRL</sequence>
<dbReference type="AlphaFoldDB" id="A0A9W6JU79"/>
<evidence type="ECO:0000313" key="17">
    <source>
        <dbReference type="Proteomes" id="UP001143330"/>
    </source>
</evidence>
<keyword evidence="4 13" id="KW-1003">Cell membrane</keyword>
<reference evidence="16" key="1">
    <citation type="journal article" date="2014" name="Int. J. Syst. Evol. Microbiol.">
        <title>Complete genome sequence of Corynebacterium casei LMG S-19264T (=DSM 44701T), isolated from a smear-ripened cheese.</title>
        <authorList>
            <consortium name="US DOE Joint Genome Institute (JGI-PGF)"/>
            <person name="Walter F."/>
            <person name="Albersmeier A."/>
            <person name="Kalinowski J."/>
            <person name="Ruckert C."/>
        </authorList>
    </citation>
    <scope>NUCLEOTIDE SEQUENCE</scope>
    <source>
        <strain evidence="16">VKM B-2789</strain>
    </source>
</reference>
<feature type="transmembrane region" description="Helical" evidence="13">
    <location>
        <begin position="431"/>
        <end position="451"/>
    </location>
</feature>
<evidence type="ECO:0000256" key="2">
    <source>
        <dbReference type="ARBA" id="ARBA00007019"/>
    </source>
</evidence>
<dbReference type="InterPro" id="IPR053952">
    <property type="entry name" value="K_trans_C"/>
</dbReference>
<dbReference type="InterPro" id="IPR023051">
    <property type="entry name" value="Kup"/>
</dbReference>
<keyword evidence="11 13" id="KW-0406">Ion transport</keyword>
<feature type="transmembrane region" description="Helical" evidence="13">
    <location>
        <begin position="107"/>
        <end position="126"/>
    </location>
</feature>
<dbReference type="GO" id="GO:0015293">
    <property type="term" value="F:symporter activity"/>
    <property type="evidence" value="ECO:0007669"/>
    <property type="project" value="UniProtKB-UniRule"/>
</dbReference>
<evidence type="ECO:0000256" key="10">
    <source>
        <dbReference type="ARBA" id="ARBA00022989"/>
    </source>
</evidence>
<keyword evidence="17" id="KW-1185">Reference proteome</keyword>
<accession>A0A9W6JU79</accession>
<keyword evidence="8 13" id="KW-0769">Symport</keyword>
<feature type="transmembrane region" description="Helical" evidence="13">
    <location>
        <begin position="296"/>
        <end position="323"/>
    </location>
</feature>
<comment type="caution">
    <text evidence="16">The sequence shown here is derived from an EMBL/GenBank/DDBJ whole genome shotgun (WGS) entry which is preliminary data.</text>
</comment>
<evidence type="ECO:0000256" key="12">
    <source>
        <dbReference type="ARBA" id="ARBA00023136"/>
    </source>
</evidence>
<dbReference type="EMBL" id="BSFM01000006">
    <property type="protein sequence ID" value="GLK83282.1"/>
    <property type="molecule type" value="Genomic_DNA"/>
</dbReference>
<dbReference type="Pfam" id="PF22776">
    <property type="entry name" value="K_trans_C"/>
    <property type="match status" value="1"/>
</dbReference>
<keyword evidence="10 13" id="KW-1133">Transmembrane helix</keyword>
<evidence type="ECO:0000256" key="3">
    <source>
        <dbReference type="ARBA" id="ARBA00022448"/>
    </source>
</evidence>
<feature type="transmembrane region" description="Helical" evidence="13">
    <location>
        <begin position="146"/>
        <end position="163"/>
    </location>
</feature>
<organism evidence="16 17">
    <name type="scientific">Ancylobacter defluvii</name>
    <dbReference type="NCBI Taxonomy" id="1282440"/>
    <lineage>
        <taxon>Bacteria</taxon>
        <taxon>Pseudomonadati</taxon>
        <taxon>Pseudomonadota</taxon>
        <taxon>Alphaproteobacteria</taxon>
        <taxon>Hyphomicrobiales</taxon>
        <taxon>Xanthobacteraceae</taxon>
        <taxon>Ancylobacter</taxon>
    </lineage>
</organism>
<dbReference type="Pfam" id="PF02705">
    <property type="entry name" value="K_trans"/>
    <property type="match status" value="1"/>
</dbReference>
<keyword evidence="6 13" id="KW-0633">Potassium transport</keyword>
<evidence type="ECO:0000259" key="14">
    <source>
        <dbReference type="Pfam" id="PF02705"/>
    </source>
</evidence>
<dbReference type="PANTHER" id="PTHR30540:SF79">
    <property type="entry name" value="LOW AFFINITY POTASSIUM TRANSPORT SYSTEM PROTEIN KUP"/>
    <property type="match status" value="1"/>
</dbReference>
<dbReference type="PANTHER" id="PTHR30540">
    <property type="entry name" value="OSMOTIC STRESS POTASSIUM TRANSPORTER"/>
    <property type="match status" value="1"/>
</dbReference>
<comment type="catalytic activity">
    <reaction evidence="13">
        <text>K(+)(in) + H(+)(in) = K(+)(out) + H(+)(out)</text>
        <dbReference type="Rhea" id="RHEA:28490"/>
        <dbReference type="ChEBI" id="CHEBI:15378"/>
        <dbReference type="ChEBI" id="CHEBI:29103"/>
    </reaction>
</comment>
<dbReference type="Proteomes" id="UP001143330">
    <property type="component" value="Unassembled WGS sequence"/>
</dbReference>
<protein>
    <recommendedName>
        <fullName evidence="13">Probable potassium transport system protein Kup</fullName>
    </recommendedName>
</protein>
<keyword evidence="9 13" id="KW-0630">Potassium</keyword>
<feature type="transmembrane region" description="Helical" evidence="13">
    <location>
        <begin position="399"/>
        <end position="419"/>
    </location>
</feature>
<feature type="domain" description="K+ potassium transporter integral membrane" evidence="14">
    <location>
        <begin position="20"/>
        <end position="470"/>
    </location>
</feature>
<feature type="transmembrane region" description="Helical" evidence="13">
    <location>
        <begin position="58"/>
        <end position="79"/>
    </location>
</feature>
<dbReference type="HAMAP" id="MF_01522">
    <property type="entry name" value="Kup"/>
    <property type="match status" value="1"/>
</dbReference>
<dbReference type="InterPro" id="IPR003855">
    <property type="entry name" value="K+_transporter"/>
</dbReference>
<evidence type="ECO:0000256" key="13">
    <source>
        <dbReference type="HAMAP-Rule" id="MF_01522"/>
    </source>
</evidence>
<feature type="transmembrane region" description="Helical" evidence="13">
    <location>
        <begin position="20"/>
        <end position="38"/>
    </location>
</feature>
<keyword evidence="5" id="KW-0997">Cell inner membrane</keyword>
<dbReference type="InterPro" id="IPR053951">
    <property type="entry name" value="K_trans_N"/>
</dbReference>